<dbReference type="GO" id="GO:0007034">
    <property type="term" value="P:vacuolar transport"/>
    <property type="evidence" value="ECO:0007669"/>
    <property type="project" value="InterPro"/>
</dbReference>
<organism evidence="2 3">
    <name type="scientific">Trichosporon asahii var. asahii (strain CBS 8904)</name>
    <name type="common">Yeast</name>
    <dbReference type="NCBI Taxonomy" id="1220162"/>
    <lineage>
        <taxon>Eukaryota</taxon>
        <taxon>Fungi</taxon>
        <taxon>Dikarya</taxon>
        <taxon>Basidiomycota</taxon>
        <taxon>Agaricomycotina</taxon>
        <taxon>Tremellomycetes</taxon>
        <taxon>Trichosporonales</taxon>
        <taxon>Trichosporonaceae</taxon>
        <taxon>Trichosporon</taxon>
    </lineage>
</organism>
<gene>
    <name evidence="2" type="ORF">A1Q2_02316</name>
</gene>
<evidence type="ECO:0000313" key="3">
    <source>
        <dbReference type="Proteomes" id="UP000006757"/>
    </source>
</evidence>
<feature type="compositionally biased region" description="Basic and acidic residues" evidence="1">
    <location>
        <begin position="461"/>
        <end position="484"/>
    </location>
</feature>
<dbReference type="Proteomes" id="UP000006757">
    <property type="component" value="Unassembled WGS sequence"/>
</dbReference>
<evidence type="ECO:0000256" key="1">
    <source>
        <dbReference type="SAM" id="MobiDB-lite"/>
    </source>
</evidence>
<dbReference type="OMA" id="VEDRPMQ"/>
<dbReference type="OrthoDB" id="10250120at2759"/>
<sequence>MPPLSFLRDSPVPDPSPERLAALYAFTRAQATSNPDGYASNVAWWGQVLAAGLQEGTLGDADGSGSAASSRAGSAFKPDLASASSKGPRDTLVLTVDDGLLSRVTQDGRRPKGLGGVVESLASERSLMRLAAYNALTSGVEQGPGLARRALGAGLGLIGGLVWGKGAPAPEETCWKTAQGRWVHVGNVKAAATSFAAHLAANPPLHHSDCLFSRATFLETFATTAPEAPLTKRDVDVLLLYLQRDVGSVQIDGDVASPLGLGEGPITEADRGTLSVKSTLAAVEAQIEDIESQSAKTMDKVRSSLKAGQKAGAAAYLKSKKGLDDVLSKRIATGEQLRSVLRSIDDAKSNAEIMSAYELSTSSLASALADPRLSPDRIANTTDALADVLADSKEISDAIEIGGAQARQAAGAPEFDEDELAAELDVLVLEEKTAQKERAEREAREAVARKEAEGKAAAARKVAEEKQKVEEKEKKEREERERAARVAAAQQAIKSSEKVAEKTEGSKMTEEEEWAQRHADAQQRQREEKERAERERLEKESQRLPAE</sequence>
<feature type="compositionally biased region" description="Low complexity" evidence="1">
    <location>
        <begin position="60"/>
        <end position="75"/>
    </location>
</feature>
<feature type="compositionally biased region" description="Basic and acidic residues" evidence="1">
    <location>
        <begin position="436"/>
        <end position="454"/>
    </location>
</feature>
<accession>K1W3B1</accession>
<protein>
    <submittedName>
        <fullName evidence="2">Uncharacterized protein</fullName>
    </submittedName>
</protein>
<feature type="region of interest" description="Disordered" evidence="1">
    <location>
        <begin position="60"/>
        <end position="87"/>
    </location>
</feature>
<dbReference type="InterPro" id="IPR005024">
    <property type="entry name" value="Snf7_fam"/>
</dbReference>
<dbReference type="eggNOG" id="KOG2911">
    <property type="taxonomic scope" value="Eukaryota"/>
</dbReference>
<name>K1W3B1_TRIAC</name>
<proteinExistence type="predicted"/>
<dbReference type="EMBL" id="AMBO01000255">
    <property type="protein sequence ID" value="EKD03378.1"/>
    <property type="molecule type" value="Genomic_DNA"/>
</dbReference>
<dbReference type="HOGENOM" id="CLU_021165_1_0_1"/>
<feature type="compositionally biased region" description="Basic and acidic residues" evidence="1">
    <location>
        <begin position="495"/>
        <end position="547"/>
    </location>
</feature>
<dbReference type="AlphaFoldDB" id="K1W3B1"/>
<dbReference type="STRING" id="1220162.K1W3B1"/>
<evidence type="ECO:0000313" key="2">
    <source>
        <dbReference type="EMBL" id="EKD03378.1"/>
    </source>
</evidence>
<dbReference type="Pfam" id="PF03357">
    <property type="entry name" value="Snf7"/>
    <property type="match status" value="1"/>
</dbReference>
<comment type="caution">
    <text evidence="2">The sequence shown here is derived from an EMBL/GenBank/DDBJ whole genome shotgun (WGS) entry which is preliminary data.</text>
</comment>
<feature type="region of interest" description="Disordered" evidence="1">
    <location>
        <begin position="436"/>
        <end position="547"/>
    </location>
</feature>
<keyword evidence="3" id="KW-1185">Reference proteome</keyword>
<dbReference type="InParanoid" id="K1W3B1"/>
<dbReference type="Gene3D" id="6.10.140.1230">
    <property type="match status" value="1"/>
</dbReference>
<reference evidence="2 3" key="1">
    <citation type="journal article" date="2012" name="Eukaryot. Cell">
        <title>Genome sequence of the Trichosporon asahii environmental strain CBS 8904.</title>
        <authorList>
            <person name="Yang R.Y."/>
            <person name="Li H.T."/>
            <person name="Zhu H."/>
            <person name="Zhou G.P."/>
            <person name="Wang M."/>
            <person name="Wang L."/>
        </authorList>
    </citation>
    <scope>NUCLEOTIDE SEQUENCE [LARGE SCALE GENOMIC DNA]</scope>
    <source>
        <strain evidence="2 3">CBS 8904</strain>
    </source>
</reference>